<dbReference type="Proteomes" id="UP000596660">
    <property type="component" value="Unplaced"/>
</dbReference>
<dbReference type="PANTHER" id="PTHR19306:SF6">
    <property type="entry name" value="STRUCTURAL MAINTENANCE OF CHROMOSOMES PROTEIN 6"/>
    <property type="match status" value="1"/>
</dbReference>
<proteinExistence type="inferred from homology"/>
<dbReference type="GO" id="GO:0005524">
    <property type="term" value="F:ATP binding"/>
    <property type="evidence" value="ECO:0007669"/>
    <property type="project" value="UniProtKB-KW"/>
</dbReference>
<organism evidence="12 13">
    <name type="scientific">Chenopodium quinoa</name>
    <name type="common">Quinoa</name>
    <dbReference type="NCBI Taxonomy" id="63459"/>
    <lineage>
        <taxon>Eukaryota</taxon>
        <taxon>Viridiplantae</taxon>
        <taxon>Streptophyta</taxon>
        <taxon>Embryophyta</taxon>
        <taxon>Tracheophyta</taxon>
        <taxon>Spermatophyta</taxon>
        <taxon>Magnoliopsida</taxon>
        <taxon>eudicotyledons</taxon>
        <taxon>Gunneridae</taxon>
        <taxon>Pentapetalae</taxon>
        <taxon>Caryophyllales</taxon>
        <taxon>Chenopodiaceae</taxon>
        <taxon>Chenopodioideae</taxon>
        <taxon>Atripliceae</taxon>
        <taxon>Chenopodium</taxon>
    </lineage>
</organism>
<dbReference type="PANTHER" id="PTHR19306">
    <property type="entry name" value="STRUCTURAL MAINTENANCE OF CHROMOSOMES 5,6 SMC5, SMC6"/>
    <property type="match status" value="1"/>
</dbReference>
<protein>
    <submittedName>
        <fullName evidence="12">Uncharacterized protein</fullName>
    </submittedName>
</protein>
<dbReference type="GO" id="GO:0003684">
    <property type="term" value="F:damaged DNA binding"/>
    <property type="evidence" value="ECO:0007669"/>
    <property type="project" value="TreeGrafter"/>
</dbReference>
<dbReference type="GO" id="GO:0003697">
    <property type="term" value="F:single-stranded DNA binding"/>
    <property type="evidence" value="ECO:0007669"/>
    <property type="project" value="TreeGrafter"/>
</dbReference>
<evidence type="ECO:0000256" key="11">
    <source>
        <dbReference type="ARBA" id="ARBA00023242"/>
    </source>
</evidence>
<evidence type="ECO:0000256" key="6">
    <source>
        <dbReference type="ARBA" id="ARBA00022763"/>
    </source>
</evidence>
<comment type="similarity">
    <text evidence="3">Belongs to the SMC family. SMC6 subfamily.</text>
</comment>
<reference evidence="12" key="2">
    <citation type="submission" date="2021-03" db="UniProtKB">
        <authorList>
            <consortium name="EnsemblPlants"/>
        </authorList>
    </citation>
    <scope>IDENTIFICATION</scope>
</reference>
<evidence type="ECO:0000256" key="4">
    <source>
        <dbReference type="ARBA" id="ARBA00022454"/>
    </source>
</evidence>
<dbReference type="AlphaFoldDB" id="A0A803N9M2"/>
<evidence type="ECO:0000256" key="5">
    <source>
        <dbReference type="ARBA" id="ARBA00022741"/>
    </source>
</evidence>
<dbReference type="InterPro" id="IPR027417">
    <property type="entry name" value="P-loop_NTPase"/>
</dbReference>
<keyword evidence="11" id="KW-0539">Nucleus</keyword>
<comment type="subcellular location">
    <subcellularLocation>
        <location evidence="2">Chromosome</location>
    </subcellularLocation>
    <subcellularLocation>
        <location evidence="1">Nucleus</location>
    </subcellularLocation>
</comment>
<evidence type="ECO:0000256" key="1">
    <source>
        <dbReference type="ARBA" id="ARBA00004123"/>
    </source>
</evidence>
<keyword evidence="7" id="KW-0067">ATP-binding</keyword>
<dbReference type="GO" id="GO:0035861">
    <property type="term" value="C:site of double-strand break"/>
    <property type="evidence" value="ECO:0007669"/>
    <property type="project" value="TreeGrafter"/>
</dbReference>
<evidence type="ECO:0000256" key="9">
    <source>
        <dbReference type="ARBA" id="ARBA00023172"/>
    </source>
</evidence>
<dbReference type="GO" id="GO:0000724">
    <property type="term" value="P:double-strand break repair via homologous recombination"/>
    <property type="evidence" value="ECO:0007669"/>
    <property type="project" value="TreeGrafter"/>
</dbReference>
<dbReference type="SUPFAM" id="SSF52540">
    <property type="entry name" value="P-loop containing nucleoside triphosphate hydrolases"/>
    <property type="match status" value="1"/>
</dbReference>
<keyword evidence="13" id="KW-1185">Reference proteome</keyword>
<evidence type="ECO:0000256" key="7">
    <source>
        <dbReference type="ARBA" id="ARBA00022840"/>
    </source>
</evidence>
<keyword evidence="6" id="KW-0227">DNA damage</keyword>
<evidence type="ECO:0000256" key="10">
    <source>
        <dbReference type="ARBA" id="ARBA00023204"/>
    </source>
</evidence>
<dbReference type="GO" id="GO:0005634">
    <property type="term" value="C:nucleus"/>
    <property type="evidence" value="ECO:0007669"/>
    <property type="project" value="UniProtKB-SubCell"/>
</dbReference>
<evidence type="ECO:0000256" key="2">
    <source>
        <dbReference type="ARBA" id="ARBA00004286"/>
    </source>
</evidence>
<keyword evidence="10" id="KW-0234">DNA repair</keyword>
<keyword evidence="4" id="KW-0158">Chromosome</keyword>
<keyword evidence="5" id="KW-0547">Nucleotide-binding</keyword>
<dbReference type="Gene3D" id="3.40.50.300">
    <property type="entry name" value="P-loop containing nucleotide triphosphate hydrolases"/>
    <property type="match status" value="1"/>
</dbReference>
<evidence type="ECO:0000313" key="13">
    <source>
        <dbReference type="Proteomes" id="UP000596660"/>
    </source>
</evidence>
<reference evidence="12" key="1">
    <citation type="journal article" date="2017" name="Nature">
        <title>The genome of Chenopodium quinoa.</title>
        <authorList>
            <person name="Jarvis D.E."/>
            <person name="Ho Y.S."/>
            <person name="Lightfoot D.J."/>
            <person name="Schmoeckel S.M."/>
            <person name="Li B."/>
            <person name="Borm T.J.A."/>
            <person name="Ohyanagi H."/>
            <person name="Mineta K."/>
            <person name="Michell C.T."/>
            <person name="Saber N."/>
            <person name="Kharbatia N.M."/>
            <person name="Rupper R.R."/>
            <person name="Sharp A.R."/>
            <person name="Dally N."/>
            <person name="Boughton B.A."/>
            <person name="Woo Y.H."/>
            <person name="Gao G."/>
            <person name="Schijlen E.G.W.M."/>
            <person name="Guo X."/>
            <person name="Momin A.A."/>
            <person name="Negrao S."/>
            <person name="Al-Babili S."/>
            <person name="Gehring C."/>
            <person name="Roessner U."/>
            <person name="Jung C."/>
            <person name="Murphy K."/>
            <person name="Arold S.T."/>
            <person name="Gojobori T."/>
            <person name="van der Linden C.G."/>
            <person name="van Loo E.N."/>
            <person name="Jellen E.N."/>
            <person name="Maughan P.J."/>
            <person name="Tester M."/>
        </authorList>
    </citation>
    <scope>NUCLEOTIDE SEQUENCE [LARGE SCALE GENOMIC DNA]</scope>
    <source>
        <strain evidence="12">cv. PI 614886</strain>
    </source>
</reference>
<evidence type="ECO:0000256" key="8">
    <source>
        <dbReference type="ARBA" id="ARBA00023054"/>
    </source>
</evidence>
<name>A0A803N9M2_CHEQI</name>
<sequence length="94" mass="10636">MQDSYEKASYMCPEVEVEAMEGCEDTPEQLSGERSFSTLCFALALHQMIKSPFRAIDEFDVFMDAVSRKISLDTLVDLRYHMDHSGCSSPVMIS</sequence>
<evidence type="ECO:0000313" key="12">
    <source>
        <dbReference type="EnsemblPlants" id="AUR62042656-RA:cds"/>
    </source>
</evidence>
<dbReference type="EnsemblPlants" id="AUR62042656-RA">
    <property type="protein sequence ID" value="AUR62042656-RA:cds"/>
    <property type="gene ID" value="AUR62042656"/>
</dbReference>
<dbReference type="Gramene" id="AUR62042656-RA">
    <property type="protein sequence ID" value="AUR62042656-RA:cds"/>
    <property type="gene ID" value="AUR62042656"/>
</dbReference>
<evidence type="ECO:0000256" key="3">
    <source>
        <dbReference type="ARBA" id="ARBA00006793"/>
    </source>
</evidence>
<keyword evidence="8" id="KW-0175">Coiled coil</keyword>
<dbReference type="GO" id="GO:0030915">
    <property type="term" value="C:Smc5-Smc6 complex"/>
    <property type="evidence" value="ECO:0007669"/>
    <property type="project" value="TreeGrafter"/>
</dbReference>
<accession>A0A803N9M2</accession>
<keyword evidence="9" id="KW-0233">DNA recombination</keyword>